<reference evidence="4 5" key="1">
    <citation type="submission" date="2017-02" db="EMBL/GenBank/DDBJ databases">
        <title>Draft Genome Sequence of Streptomyces tsukubaensis F601, a Producer of the immunosuppressant tacrolimus FK506.</title>
        <authorList>
            <person name="Zong G."/>
            <person name="Zhong C."/>
            <person name="Fu J."/>
            <person name="Qin R."/>
            <person name="Cao G."/>
        </authorList>
    </citation>
    <scope>NUCLEOTIDE SEQUENCE [LARGE SCALE GENOMIC DNA]</scope>
    <source>
        <strain evidence="4 5">F601</strain>
    </source>
</reference>
<dbReference type="InterPro" id="IPR006162">
    <property type="entry name" value="Ppantetheine_attach_site"/>
</dbReference>
<dbReference type="InterPro" id="IPR009081">
    <property type="entry name" value="PP-bd_ACP"/>
</dbReference>
<dbReference type="Gene3D" id="1.10.1200.10">
    <property type="entry name" value="ACP-like"/>
    <property type="match status" value="1"/>
</dbReference>
<keyword evidence="5" id="KW-1185">Reference proteome</keyword>
<evidence type="ECO:0000256" key="2">
    <source>
        <dbReference type="ARBA" id="ARBA00022553"/>
    </source>
</evidence>
<dbReference type="PROSITE" id="PS00012">
    <property type="entry name" value="PHOSPHOPANTETHEINE"/>
    <property type="match status" value="1"/>
</dbReference>
<dbReference type="STRING" id="83656.B1H18_08885"/>
<dbReference type="RefSeq" id="WP_107502737.1">
    <property type="nucleotide sequence ID" value="NZ_CP045178.1"/>
</dbReference>
<dbReference type="Proteomes" id="UP000190539">
    <property type="component" value="Unassembled WGS sequence"/>
</dbReference>
<feature type="domain" description="Carrier" evidence="3">
    <location>
        <begin position="1"/>
        <end position="76"/>
    </location>
</feature>
<organism evidence="4 5">
    <name type="scientific">Streptomyces tsukubensis</name>
    <dbReference type="NCBI Taxonomy" id="83656"/>
    <lineage>
        <taxon>Bacteria</taxon>
        <taxon>Bacillati</taxon>
        <taxon>Actinomycetota</taxon>
        <taxon>Actinomycetes</taxon>
        <taxon>Kitasatosporales</taxon>
        <taxon>Streptomycetaceae</taxon>
        <taxon>Streptomyces</taxon>
    </lineage>
</organism>
<accession>A0A1V4AE06</accession>
<gene>
    <name evidence="4" type="ORF">B1H18_08885</name>
</gene>
<evidence type="ECO:0000313" key="5">
    <source>
        <dbReference type="Proteomes" id="UP000190539"/>
    </source>
</evidence>
<dbReference type="EMBL" id="MVFC01000004">
    <property type="protein sequence ID" value="OON81505.1"/>
    <property type="molecule type" value="Genomic_DNA"/>
</dbReference>
<sequence length="77" mass="8619">MLDARFEAVVRSVAELPDDLVITGEEDLRTELGVDSLRLMDLIVNLEEEFDIEMPDEASADLGTIQELWLEVTRAVG</sequence>
<name>A0A1V4AE06_9ACTN</name>
<proteinExistence type="predicted"/>
<evidence type="ECO:0000259" key="3">
    <source>
        <dbReference type="PROSITE" id="PS50075"/>
    </source>
</evidence>
<dbReference type="AlphaFoldDB" id="A0A1V4AE06"/>
<keyword evidence="1" id="KW-0596">Phosphopantetheine</keyword>
<dbReference type="Pfam" id="PF00550">
    <property type="entry name" value="PP-binding"/>
    <property type="match status" value="1"/>
</dbReference>
<comment type="caution">
    <text evidence="4">The sequence shown here is derived from an EMBL/GenBank/DDBJ whole genome shotgun (WGS) entry which is preliminary data.</text>
</comment>
<dbReference type="OrthoDB" id="2665189at2"/>
<evidence type="ECO:0000256" key="1">
    <source>
        <dbReference type="ARBA" id="ARBA00022450"/>
    </source>
</evidence>
<keyword evidence="2" id="KW-0597">Phosphoprotein</keyword>
<dbReference type="SUPFAM" id="SSF47336">
    <property type="entry name" value="ACP-like"/>
    <property type="match status" value="1"/>
</dbReference>
<dbReference type="PROSITE" id="PS50075">
    <property type="entry name" value="CARRIER"/>
    <property type="match status" value="1"/>
</dbReference>
<evidence type="ECO:0000313" key="4">
    <source>
        <dbReference type="EMBL" id="OON81505.1"/>
    </source>
</evidence>
<protein>
    <recommendedName>
        <fullName evidence="3">Carrier domain-containing protein</fullName>
    </recommendedName>
</protein>
<dbReference type="InterPro" id="IPR036736">
    <property type="entry name" value="ACP-like_sf"/>
</dbReference>